<sequence>MFIKIKHIHTIKLVKVEETFTYEDYVKLRTILDEDVLADFINATKITSDTDLYDVTDFPSPSFSPSSTWSVVSSVKSPTDYEWKTIITNRMDPAIFQFYDTNGFLNNTLRIKLVNCTCNVLKEVYGRKIPDIAQRALGQAIISIFPNLKDPTGGFGYEAFYTNNNGGEGFMSWRLRTINRASSKDSPKLKKSKTSSSSPDVSGRRVVTKGSVTLTSEVEHDFLLEFSKSNFAEIFTIGHAEKVLNIYSTTASNPCQSYLDGNTESDDVDKYDKCTRAILAISKMVPMKKTKTNTKTADNSEALIIVFKKVNQTIDDILNRAQSKQPFLIAQGTNKGAITQYNVAIDGK</sequence>
<reference evidence="2 3" key="1">
    <citation type="journal article" date="2024" name="Insects">
        <title>An Improved Chromosome-Level Genome Assembly of the Firefly Pyrocoelia pectoralis.</title>
        <authorList>
            <person name="Fu X."/>
            <person name="Meyer-Rochow V.B."/>
            <person name="Ballantyne L."/>
            <person name="Zhu X."/>
        </authorList>
    </citation>
    <scope>NUCLEOTIDE SEQUENCE [LARGE SCALE GENOMIC DNA]</scope>
    <source>
        <strain evidence="2">XCY_ONT2</strain>
    </source>
</reference>
<name>A0AAN7VML6_9COLE</name>
<evidence type="ECO:0000313" key="2">
    <source>
        <dbReference type="EMBL" id="KAK5647936.1"/>
    </source>
</evidence>
<evidence type="ECO:0000313" key="3">
    <source>
        <dbReference type="Proteomes" id="UP001329430"/>
    </source>
</evidence>
<comment type="caution">
    <text evidence="2">The sequence shown here is derived from an EMBL/GenBank/DDBJ whole genome shotgun (WGS) entry which is preliminary data.</text>
</comment>
<dbReference type="EMBL" id="JAVRBK010000002">
    <property type="protein sequence ID" value="KAK5647936.1"/>
    <property type="molecule type" value="Genomic_DNA"/>
</dbReference>
<dbReference type="Proteomes" id="UP001329430">
    <property type="component" value="Chromosome 2"/>
</dbReference>
<gene>
    <name evidence="2" type="ORF">RI129_002828</name>
</gene>
<proteinExistence type="predicted"/>
<keyword evidence="3" id="KW-1185">Reference proteome</keyword>
<feature type="region of interest" description="Disordered" evidence="1">
    <location>
        <begin position="182"/>
        <end position="204"/>
    </location>
</feature>
<evidence type="ECO:0000256" key="1">
    <source>
        <dbReference type="SAM" id="MobiDB-lite"/>
    </source>
</evidence>
<dbReference type="AlphaFoldDB" id="A0AAN7VML6"/>
<protein>
    <submittedName>
        <fullName evidence="2">Uncharacterized protein</fullName>
    </submittedName>
</protein>
<organism evidence="2 3">
    <name type="scientific">Pyrocoelia pectoralis</name>
    <dbReference type="NCBI Taxonomy" id="417401"/>
    <lineage>
        <taxon>Eukaryota</taxon>
        <taxon>Metazoa</taxon>
        <taxon>Ecdysozoa</taxon>
        <taxon>Arthropoda</taxon>
        <taxon>Hexapoda</taxon>
        <taxon>Insecta</taxon>
        <taxon>Pterygota</taxon>
        <taxon>Neoptera</taxon>
        <taxon>Endopterygota</taxon>
        <taxon>Coleoptera</taxon>
        <taxon>Polyphaga</taxon>
        <taxon>Elateriformia</taxon>
        <taxon>Elateroidea</taxon>
        <taxon>Lampyridae</taxon>
        <taxon>Lampyrinae</taxon>
        <taxon>Pyrocoelia</taxon>
    </lineage>
</organism>
<accession>A0AAN7VML6</accession>